<proteinExistence type="predicted"/>
<accession>A0A2C5Z8M4</accession>
<dbReference type="Proteomes" id="UP000224854">
    <property type="component" value="Unassembled WGS sequence"/>
</dbReference>
<organism evidence="1 2">
    <name type="scientific">Ophiocordyceps australis</name>
    <dbReference type="NCBI Taxonomy" id="1399860"/>
    <lineage>
        <taxon>Eukaryota</taxon>
        <taxon>Fungi</taxon>
        <taxon>Dikarya</taxon>
        <taxon>Ascomycota</taxon>
        <taxon>Pezizomycotina</taxon>
        <taxon>Sordariomycetes</taxon>
        <taxon>Hypocreomycetidae</taxon>
        <taxon>Hypocreales</taxon>
        <taxon>Ophiocordycipitaceae</taxon>
        <taxon>Ophiocordyceps</taxon>
    </lineage>
</organism>
<evidence type="ECO:0000313" key="2">
    <source>
        <dbReference type="Proteomes" id="UP000224854"/>
    </source>
</evidence>
<reference evidence="1 2" key="1">
    <citation type="submission" date="2017-06" db="EMBL/GenBank/DDBJ databases">
        <title>Ant-infecting Ophiocordyceps genomes reveal a high diversity of potential behavioral manipulation genes and a possible major role for enterotoxins.</title>
        <authorList>
            <person name="De Bekker C."/>
            <person name="Evans H.C."/>
            <person name="Brachmann A."/>
            <person name="Hughes D.P."/>
        </authorList>
    </citation>
    <scope>NUCLEOTIDE SEQUENCE [LARGE SCALE GENOMIC DNA]</scope>
    <source>
        <strain evidence="1 2">1348a</strain>
    </source>
</reference>
<comment type="caution">
    <text evidence="1">The sequence shown here is derived from an EMBL/GenBank/DDBJ whole genome shotgun (WGS) entry which is preliminary data.</text>
</comment>
<evidence type="ECO:0000313" key="1">
    <source>
        <dbReference type="EMBL" id="PHH78215.1"/>
    </source>
</evidence>
<name>A0A2C5Z8M4_9HYPO</name>
<dbReference type="AlphaFoldDB" id="A0A2C5Z8M4"/>
<protein>
    <submittedName>
        <fullName evidence="1">Uncharacterized protein</fullName>
    </submittedName>
</protein>
<dbReference type="OrthoDB" id="4927175at2759"/>
<keyword evidence="2" id="KW-1185">Reference proteome</keyword>
<dbReference type="EMBL" id="NJEU01000233">
    <property type="protein sequence ID" value="PHH78215.1"/>
    <property type="molecule type" value="Genomic_DNA"/>
</dbReference>
<gene>
    <name evidence="1" type="ORF">CDD82_3165</name>
</gene>
<sequence>MVVAALGFYIDNMIDVFNRNSTDLEKAAVGTSIVTIVGCAVRAAENHAKGTPDVVDTSLCFIGDVLLFTPLWGLGIAIHIGRFLIPFIESMIDFSQRTTPHALQKARLQGWKYLTDKAEEYLSSSEFEYQLHLQLQAELVGIMYEAAEERGLIGEEIAEMRRAATTLQEMAAINALEADALRRLTDDLCQNVTAKKDKLGNDLLESATRWMRYASYQYDENFFLNLKEEAEWKSLDSPRSLYRAMGQVWREHDLMASAAQVFSECQRWNPIQQNPHHRKP</sequence>